<dbReference type="RefSeq" id="WP_226753279.1">
    <property type="nucleotide sequence ID" value="NZ_JAJATW010000003.1"/>
</dbReference>
<comment type="caution">
    <text evidence="5">The sequence shown here is derived from an EMBL/GenBank/DDBJ whole genome shotgun (WGS) entry which is preliminary data.</text>
</comment>
<dbReference type="EMBL" id="JAJATW010000003">
    <property type="protein sequence ID" value="MCB5160896.1"/>
    <property type="molecule type" value="Genomic_DNA"/>
</dbReference>
<keyword evidence="2" id="KW-0238">DNA-binding</keyword>
<dbReference type="SUPFAM" id="SSF46955">
    <property type="entry name" value="Putative DNA-binding domain"/>
    <property type="match status" value="1"/>
</dbReference>
<gene>
    <name evidence="5" type="ORF">LG368_03160</name>
</gene>
<reference evidence="5" key="1">
    <citation type="submission" date="2021-10" db="EMBL/GenBank/DDBJ databases">
        <title>Marinomonas pontica sp. nov., isolated from the Black Sea.</title>
        <authorList>
            <person name="Zhao L.-H."/>
            <person name="Xue J.-H."/>
        </authorList>
    </citation>
    <scope>NUCLEOTIDE SEQUENCE</scope>
    <source>
        <strain evidence="5">E8</strain>
    </source>
</reference>
<accession>A0A9X1IM98</accession>
<dbReference type="InterPro" id="IPR009061">
    <property type="entry name" value="DNA-bd_dom_put_sf"/>
</dbReference>
<evidence type="ECO:0000256" key="3">
    <source>
        <dbReference type="ARBA" id="ARBA00023163"/>
    </source>
</evidence>
<sequence>MTHTISTPSTGQTDEARFPIRELSLRTGVNSVTLRAWERRYGLLKPKRTDKGHRLYDQEDVLRVEGIVRWIQQGVAVSKVRALLDQETLTGATLSARDSDNEWQDWRRRLITAAELFQEEKVAQLCQQLFSQYPAEIAIRDGLLPVFDQLGKGSVLAFCESVILSTLIHRVSQFKGQQRAAKKVLITGGSSQHLLWCYMSAAMLLDKGVSCLIVPNVYHSNDWTEIVIKSAVHSVLVFCDKALAATSEEIIEQMDQWQKPVTAIGAGFWLAAYESGNTKVGQVSVYSEALEGVLAFSDHCQ</sequence>
<feature type="domain" description="HTH merR-type" evidence="4">
    <location>
        <begin position="17"/>
        <end position="86"/>
    </location>
</feature>
<keyword evidence="6" id="KW-1185">Reference proteome</keyword>
<dbReference type="Proteomes" id="UP001139095">
    <property type="component" value="Unassembled WGS sequence"/>
</dbReference>
<dbReference type="PROSITE" id="PS50937">
    <property type="entry name" value="HTH_MERR_2"/>
    <property type="match status" value="1"/>
</dbReference>
<keyword evidence="1" id="KW-0805">Transcription regulation</keyword>
<dbReference type="Gene3D" id="1.10.1660.10">
    <property type="match status" value="1"/>
</dbReference>
<evidence type="ECO:0000256" key="1">
    <source>
        <dbReference type="ARBA" id="ARBA00023015"/>
    </source>
</evidence>
<evidence type="ECO:0000313" key="5">
    <source>
        <dbReference type="EMBL" id="MCB5160896.1"/>
    </source>
</evidence>
<dbReference type="CDD" id="cd01104">
    <property type="entry name" value="HTH_MlrA-CarA"/>
    <property type="match status" value="1"/>
</dbReference>
<evidence type="ECO:0000256" key="2">
    <source>
        <dbReference type="ARBA" id="ARBA00023125"/>
    </source>
</evidence>
<dbReference type="AlphaFoldDB" id="A0A9X1IM98"/>
<dbReference type="SMART" id="SM00422">
    <property type="entry name" value="HTH_MERR"/>
    <property type="match status" value="1"/>
</dbReference>
<organism evidence="5 6">
    <name type="scientific">Marinomonas algarum</name>
    <dbReference type="NCBI Taxonomy" id="2883105"/>
    <lineage>
        <taxon>Bacteria</taxon>
        <taxon>Pseudomonadati</taxon>
        <taxon>Pseudomonadota</taxon>
        <taxon>Gammaproteobacteria</taxon>
        <taxon>Oceanospirillales</taxon>
        <taxon>Oceanospirillaceae</taxon>
        <taxon>Marinomonas</taxon>
    </lineage>
</organism>
<evidence type="ECO:0000259" key="4">
    <source>
        <dbReference type="PROSITE" id="PS50937"/>
    </source>
</evidence>
<dbReference type="InterPro" id="IPR047057">
    <property type="entry name" value="MerR_fam"/>
</dbReference>
<dbReference type="GO" id="GO:0003700">
    <property type="term" value="F:DNA-binding transcription factor activity"/>
    <property type="evidence" value="ECO:0007669"/>
    <property type="project" value="InterPro"/>
</dbReference>
<name>A0A9X1IM98_9GAMM</name>
<dbReference type="Pfam" id="PF13411">
    <property type="entry name" value="MerR_1"/>
    <property type="match status" value="1"/>
</dbReference>
<dbReference type="PANTHER" id="PTHR30204">
    <property type="entry name" value="REDOX-CYCLING DRUG-SENSING TRANSCRIPTIONAL ACTIVATOR SOXR"/>
    <property type="match status" value="1"/>
</dbReference>
<dbReference type="PANTHER" id="PTHR30204:SF67">
    <property type="entry name" value="HTH-TYPE TRANSCRIPTIONAL REGULATOR MLRA-RELATED"/>
    <property type="match status" value="1"/>
</dbReference>
<keyword evidence="3" id="KW-0804">Transcription</keyword>
<proteinExistence type="predicted"/>
<evidence type="ECO:0000313" key="6">
    <source>
        <dbReference type="Proteomes" id="UP001139095"/>
    </source>
</evidence>
<protein>
    <submittedName>
        <fullName evidence="5">MerR family transcriptional regulator</fullName>
    </submittedName>
</protein>
<dbReference type="InterPro" id="IPR000551">
    <property type="entry name" value="MerR-type_HTH_dom"/>
</dbReference>
<dbReference type="GO" id="GO:0003677">
    <property type="term" value="F:DNA binding"/>
    <property type="evidence" value="ECO:0007669"/>
    <property type="project" value="UniProtKB-KW"/>
</dbReference>